<accession>A0A4Y2JEN0</accession>
<dbReference type="Proteomes" id="UP000499080">
    <property type="component" value="Unassembled WGS sequence"/>
</dbReference>
<protein>
    <submittedName>
        <fullName evidence="1">Uncharacterized protein</fullName>
    </submittedName>
</protein>
<organism evidence="1 2">
    <name type="scientific">Araneus ventricosus</name>
    <name type="common">Orbweaver spider</name>
    <name type="synonym">Epeira ventricosa</name>
    <dbReference type="NCBI Taxonomy" id="182803"/>
    <lineage>
        <taxon>Eukaryota</taxon>
        <taxon>Metazoa</taxon>
        <taxon>Ecdysozoa</taxon>
        <taxon>Arthropoda</taxon>
        <taxon>Chelicerata</taxon>
        <taxon>Arachnida</taxon>
        <taxon>Araneae</taxon>
        <taxon>Araneomorphae</taxon>
        <taxon>Entelegynae</taxon>
        <taxon>Araneoidea</taxon>
        <taxon>Araneidae</taxon>
        <taxon>Araneus</taxon>
    </lineage>
</organism>
<keyword evidence="2" id="KW-1185">Reference proteome</keyword>
<name>A0A4Y2JEN0_ARAVE</name>
<dbReference type="AlphaFoldDB" id="A0A4Y2JEN0"/>
<gene>
    <name evidence="1" type="ORF">AVEN_17677_1</name>
</gene>
<dbReference type="EMBL" id="BGPR01110194">
    <property type="protein sequence ID" value="GBM88345.1"/>
    <property type="molecule type" value="Genomic_DNA"/>
</dbReference>
<evidence type="ECO:0000313" key="2">
    <source>
        <dbReference type="Proteomes" id="UP000499080"/>
    </source>
</evidence>
<comment type="caution">
    <text evidence="1">The sequence shown here is derived from an EMBL/GenBank/DDBJ whole genome shotgun (WGS) entry which is preliminary data.</text>
</comment>
<sequence>MFNGIFGTRKGKSYRQGRKAIKFGANGFEVVEFKRNQNPKLRPPIPIWGLDARVEVKQYYCLDWDLASRLKMKLEIPPCGGRGVGWQEFYDFENCLKTNFGTSVNALPNFSTKMGGKNQS</sequence>
<proteinExistence type="predicted"/>
<reference evidence="1 2" key="1">
    <citation type="journal article" date="2019" name="Sci. Rep.">
        <title>Orb-weaving spider Araneus ventricosus genome elucidates the spidroin gene catalogue.</title>
        <authorList>
            <person name="Kono N."/>
            <person name="Nakamura H."/>
            <person name="Ohtoshi R."/>
            <person name="Moran D.A.P."/>
            <person name="Shinohara A."/>
            <person name="Yoshida Y."/>
            <person name="Fujiwara M."/>
            <person name="Mori M."/>
            <person name="Tomita M."/>
            <person name="Arakawa K."/>
        </authorList>
    </citation>
    <scope>NUCLEOTIDE SEQUENCE [LARGE SCALE GENOMIC DNA]</scope>
</reference>
<evidence type="ECO:0000313" key="1">
    <source>
        <dbReference type="EMBL" id="GBM88345.1"/>
    </source>
</evidence>